<dbReference type="Proteomes" id="UP000607653">
    <property type="component" value="Unassembled WGS sequence"/>
</dbReference>
<evidence type="ECO:0000256" key="1">
    <source>
        <dbReference type="SAM" id="Phobius"/>
    </source>
</evidence>
<reference evidence="2 3" key="1">
    <citation type="journal article" date="2020" name="Mol. Biol. Evol.">
        <title>Distinct Expression and Methylation Patterns for Genes with Different Fates following a Single Whole-Genome Duplication in Flowering Plants.</title>
        <authorList>
            <person name="Shi T."/>
            <person name="Rahmani R.S."/>
            <person name="Gugger P.F."/>
            <person name="Wang M."/>
            <person name="Li H."/>
            <person name="Zhang Y."/>
            <person name="Li Z."/>
            <person name="Wang Q."/>
            <person name="Van de Peer Y."/>
            <person name="Marchal K."/>
            <person name="Chen J."/>
        </authorList>
    </citation>
    <scope>NUCLEOTIDE SEQUENCE [LARGE SCALE GENOMIC DNA]</scope>
    <source>
        <tissue evidence="2">Leaf</tissue>
    </source>
</reference>
<gene>
    <name evidence="2" type="ORF">HUJ06_021647</name>
</gene>
<feature type="transmembrane region" description="Helical" evidence="1">
    <location>
        <begin position="21"/>
        <end position="41"/>
    </location>
</feature>
<evidence type="ECO:0000313" key="3">
    <source>
        <dbReference type="Proteomes" id="UP000607653"/>
    </source>
</evidence>
<comment type="caution">
    <text evidence="2">The sequence shown here is derived from an EMBL/GenBank/DDBJ whole genome shotgun (WGS) entry which is preliminary data.</text>
</comment>
<proteinExistence type="predicted"/>
<keyword evidence="1" id="KW-1133">Transmembrane helix</keyword>
<keyword evidence="3" id="KW-1185">Reference proteome</keyword>
<accession>A0A822XFD5</accession>
<dbReference type="AlphaFoldDB" id="A0A822XFD5"/>
<organism evidence="2 3">
    <name type="scientific">Nelumbo nucifera</name>
    <name type="common">Sacred lotus</name>
    <dbReference type="NCBI Taxonomy" id="4432"/>
    <lineage>
        <taxon>Eukaryota</taxon>
        <taxon>Viridiplantae</taxon>
        <taxon>Streptophyta</taxon>
        <taxon>Embryophyta</taxon>
        <taxon>Tracheophyta</taxon>
        <taxon>Spermatophyta</taxon>
        <taxon>Magnoliopsida</taxon>
        <taxon>Proteales</taxon>
        <taxon>Nelumbonaceae</taxon>
        <taxon>Nelumbo</taxon>
    </lineage>
</organism>
<keyword evidence="1" id="KW-0812">Transmembrane</keyword>
<protein>
    <submittedName>
        <fullName evidence="2">Uncharacterized protein</fullName>
    </submittedName>
</protein>
<sequence>MPILRGRGQRKKQRLEGRWCYSSSSVMFVYAALCFGGFVIVKNSFVVLALQLQRQKGRIG</sequence>
<name>A0A822XFD5_NELNU</name>
<dbReference type="EMBL" id="DUZY01000001">
    <property type="protein sequence ID" value="DAD20184.1"/>
    <property type="molecule type" value="Genomic_DNA"/>
</dbReference>
<evidence type="ECO:0000313" key="2">
    <source>
        <dbReference type="EMBL" id="DAD20184.1"/>
    </source>
</evidence>
<keyword evidence="1" id="KW-0472">Membrane</keyword>